<organism evidence="8 9">
    <name type="scientific">Aestuariirhabdus litorea</name>
    <dbReference type="NCBI Taxonomy" id="2528527"/>
    <lineage>
        <taxon>Bacteria</taxon>
        <taxon>Pseudomonadati</taxon>
        <taxon>Pseudomonadota</taxon>
        <taxon>Gammaproteobacteria</taxon>
        <taxon>Oceanospirillales</taxon>
        <taxon>Aestuariirhabdaceae</taxon>
        <taxon>Aestuariirhabdus</taxon>
    </lineage>
</organism>
<keyword evidence="3 5" id="KW-0697">Rotamase</keyword>
<dbReference type="Pfam" id="PF00254">
    <property type="entry name" value="FKBP_C"/>
    <property type="match status" value="1"/>
</dbReference>
<dbReference type="Proteomes" id="UP000280792">
    <property type="component" value="Unassembled WGS sequence"/>
</dbReference>
<evidence type="ECO:0000256" key="3">
    <source>
        <dbReference type="ARBA" id="ARBA00023110"/>
    </source>
</evidence>
<evidence type="ECO:0000256" key="5">
    <source>
        <dbReference type="PROSITE-ProRule" id="PRU00277"/>
    </source>
</evidence>
<accession>A0A3P3VKI5</accession>
<dbReference type="PANTHER" id="PTHR47861:SF4">
    <property type="entry name" value="FKBP-TYPE 16 KDA PEPTIDYL-PROLYL CIS-TRANS ISOMERASE"/>
    <property type="match status" value="1"/>
</dbReference>
<comment type="catalytic activity">
    <reaction evidence="1 5 6">
        <text>[protein]-peptidylproline (omega=180) = [protein]-peptidylproline (omega=0)</text>
        <dbReference type="Rhea" id="RHEA:16237"/>
        <dbReference type="Rhea" id="RHEA-COMP:10747"/>
        <dbReference type="Rhea" id="RHEA-COMP:10748"/>
        <dbReference type="ChEBI" id="CHEBI:83833"/>
        <dbReference type="ChEBI" id="CHEBI:83834"/>
        <dbReference type="EC" id="5.2.1.8"/>
    </reaction>
</comment>
<dbReference type="InterPro" id="IPR048261">
    <property type="entry name" value="SlpA/SlyD-like_ins_sf"/>
</dbReference>
<dbReference type="EC" id="5.2.1.8" evidence="6"/>
<dbReference type="SUPFAM" id="SSF54534">
    <property type="entry name" value="FKBP-like"/>
    <property type="match status" value="1"/>
</dbReference>
<keyword evidence="9" id="KW-1185">Reference proteome</keyword>
<dbReference type="Gene3D" id="2.40.10.330">
    <property type="match status" value="1"/>
</dbReference>
<dbReference type="EMBL" id="QWEZ01000002">
    <property type="protein sequence ID" value="RRJ83251.1"/>
    <property type="molecule type" value="Genomic_DNA"/>
</dbReference>
<dbReference type="PANTHER" id="PTHR47861">
    <property type="entry name" value="FKBP-TYPE PEPTIDYL-PROLYL CIS-TRANS ISOMERASE SLYD"/>
    <property type="match status" value="1"/>
</dbReference>
<comment type="caution">
    <text evidence="8">The sequence shown here is derived from an EMBL/GenBank/DDBJ whole genome shotgun (WGS) entry which is preliminary data.</text>
</comment>
<dbReference type="InterPro" id="IPR001179">
    <property type="entry name" value="PPIase_FKBP_dom"/>
</dbReference>
<keyword evidence="4 5" id="KW-0413">Isomerase</keyword>
<evidence type="ECO:0000313" key="8">
    <source>
        <dbReference type="EMBL" id="RRJ83251.1"/>
    </source>
</evidence>
<gene>
    <name evidence="8" type="ORF">D0544_15595</name>
</gene>
<dbReference type="AlphaFoldDB" id="A0A3P3VKI5"/>
<evidence type="ECO:0000256" key="6">
    <source>
        <dbReference type="RuleBase" id="RU003915"/>
    </source>
</evidence>
<proteinExistence type="inferred from homology"/>
<comment type="similarity">
    <text evidence="2 6">Belongs to the FKBP-type PPIase family.</text>
</comment>
<dbReference type="Gene3D" id="3.10.50.40">
    <property type="match status" value="1"/>
</dbReference>
<sequence>MSDLCVGPDRAVTLHFSLKLEDGSEVDSTFDKAPATLTMGDGSLPEGFESLLHGLAIGAREQFSVAPEAAFGERNPANVQRMPRTRFGSDIELSEGVMLSFADQGGAELPGVVTWLSETVVEVDFNHPLAGHRLLFEVEIIDVQPAA</sequence>
<reference evidence="8 9" key="2">
    <citation type="submission" date="2018-12" db="EMBL/GenBank/DDBJ databases">
        <title>Simiduia agarivorans gen. nov., sp. nov., a marine, agarolytic bacterium isolated from shallow coastal water from Keelung, Taiwan.</title>
        <authorList>
            <person name="Shieh W.Y."/>
        </authorList>
    </citation>
    <scope>NUCLEOTIDE SEQUENCE [LARGE SCALE GENOMIC DNA]</scope>
    <source>
        <strain evidence="8 9">GTF-13</strain>
    </source>
</reference>
<evidence type="ECO:0000256" key="4">
    <source>
        <dbReference type="ARBA" id="ARBA00023235"/>
    </source>
</evidence>
<dbReference type="InterPro" id="IPR046357">
    <property type="entry name" value="PPIase_dom_sf"/>
</dbReference>
<evidence type="ECO:0000313" key="9">
    <source>
        <dbReference type="Proteomes" id="UP000280792"/>
    </source>
</evidence>
<dbReference type="RefSeq" id="WP_125017763.1">
    <property type="nucleotide sequence ID" value="NZ_QWEZ01000002.1"/>
</dbReference>
<evidence type="ECO:0000256" key="1">
    <source>
        <dbReference type="ARBA" id="ARBA00000971"/>
    </source>
</evidence>
<reference evidence="8 9" key="1">
    <citation type="submission" date="2018-08" db="EMBL/GenBank/DDBJ databases">
        <authorList>
            <person name="Khan S.A."/>
        </authorList>
    </citation>
    <scope>NUCLEOTIDE SEQUENCE [LARGE SCALE GENOMIC DNA]</scope>
    <source>
        <strain evidence="8 9">GTF-13</strain>
    </source>
</reference>
<dbReference type="GO" id="GO:0003755">
    <property type="term" value="F:peptidyl-prolyl cis-trans isomerase activity"/>
    <property type="evidence" value="ECO:0007669"/>
    <property type="project" value="UniProtKB-UniRule"/>
</dbReference>
<evidence type="ECO:0000259" key="7">
    <source>
        <dbReference type="PROSITE" id="PS50059"/>
    </source>
</evidence>
<dbReference type="PROSITE" id="PS50059">
    <property type="entry name" value="FKBP_PPIASE"/>
    <property type="match status" value="1"/>
</dbReference>
<protein>
    <recommendedName>
        <fullName evidence="6">Peptidyl-prolyl cis-trans isomerase</fullName>
        <ecNumber evidence="6">5.2.1.8</ecNumber>
    </recommendedName>
</protein>
<feature type="domain" description="PPIase FKBP-type" evidence="7">
    <location>
        <begin position="9"/>
        <end position="97"/>
    </location>
</feature>
<evidence type="ECO:0000256" key="2">
    <source>
        <dbReference type="ARBA" id="ARBA00006577"/>
    </source>
</evidence>
<name>A0A3P3VKI5_9GAMM</name>